<organism evidence="2">
    <name type="scientific">Culex pipiens</name>
    <name type="common">House mosquito</name>
    <dbReference type="NCBI Taxonomy" id="7175"/>
    <lineage>
        <taxon>Eukaryota</taxon>
        <taxon>Metazoa</taxon>
        <taxon>Ecdysozoa</taxon>
        <taxon>Arthropoda</taxon>
        <taxon>Hexapoda</taxon>
        <taxon>Insecta</taxon>
        <taxon>Pterygota</taxon>
        <taxon>Neoptera</taxon>
        <taxon>Endopterygota</taxon>
        <taxon>Diptera</taxon>
        <taxon>Nematocera</taxon>
        <taxon>Culicoidea</taxon>
        <taxon>Culicidae</taxon>
        <taxon>Culicinae</taxon>
        <taxon>Culicini</taxon>
        <taxon>Culex</taxon>
        <taxon>Culex</taxon>
    </lineage>
</organism>
<proteinExistence type="predicted"/>
<name>A0A8D8C869_CULPI</name>
<dbReference type="AlphaFoldDB" id="A0A8D8C869"/>
<dbReference type="EMBL" id="HBUE01101584">
    <property type="protein sequence ID" value="CAG6485601.1"/>
    <property type="molecule type" value="Transcribed_RNA"/>
</dbReference>
<sequence>MPCRRRRASWTVCSRRCKRDRPLAIETNVDGEDHGRPVPNGGRNLIEAGHGRESRPTPSPAGRCSRNCSGRRNHRNSLVTRAPAKARGRLCSRTKATRWATC</sequence>
<protein>
    <submittedName>
        <fullName evidence="2">(northern house mosquito) hypothetical protein</fullName>
    </submittedName>
</protein>
<feature type="region of interest" description="Disordered" evidence="1">
    <location>
        <begin position="28"/>
        <end position="81"/>
    </location>
</feature>
<evidence type="ECO:0000256" key="1">
    <source>
        <dbReference type="SAM" id="MobiDB-lite"/>
    </source>
</evidence>
<accession>A0A8D8C869</accession>
<reference evidence="2" key="1">
    <citation type="submission" date="2021-05" db="EMBL/GenBank/DDBJ databases">
        <authorList>
            <person name="Alioto T."/>
            <person name="Alioto T."/>
            <person name="Gomez Garrido J."/>
        </authorList>
    </citation>
    <scope>NUCLEOTIDE SEQUENCE</scope>
</reference>
<evidence type="ECO:0000313" key="2">
    <source>
        <dbReference type="EMBL" id="CAG6485601.1"/>
    </source>
</evidence>
<dbReference type="EMBL" id="HBUE01101579">
    <property type="protein sequence ID" value="CAG6485596.1"/>
    <property type="molecule type" value="Transcribed_RNA"/>
</dbReference>